<proteinExistence type="predicted"/>
<dbReference type="EMBL" id="CAICTM010000101">
    <property type="protein sequence ID" value="CAB9501199.1"/>
    <property type="molecule type" value="Genomic_DNA"/>
</dbReference>
<sequence>MKISSFSAVFLAAATPFAAAAGLKGTERQLQTCPEQMCGRNSVAHFPAPRFDLENLPTLEELDAYYGTFCSFCEIGEILNPDIQFCDALCSFEIPDIEIPDFSEITTCFSEVSTVQVENVGSVTMKDLKGSNEYVQMQGGFAIMAYQNFIHMALSPFRMFTMGVSSAMGNTYTEDGLPTFAAAGINLGQWAESQNILVQAVLLVAFIAIAGASMVVENTFGPSLAPLALAAGAGAYALMKNNDVTFRASKIKSV</sequence>
<gene>
    <name evidence="3" type="ORF">SEMRO_102_G052030.1</name>
</gene>
<feature type="chain" id="PRO_5040128875" evidence="2">
    <location>
        <begin position="21"/>
        <end position="254"/>
    </location>
</feature>
<dbReference type="AlphaFoldDB" id="A0A9N8DK41"/>
<keyword evidence="1" id="KW-1133">Transmembrane helix</keyword>
<comment type="caution">
    <text evidence="3">The sequence shown here is derived from an EMBL/GenBank/DDBJ whole genome shotgun (WGS) entry which is preliminary data.</text>
</comment>
<name>A0A9N8DK41_9STRA</name>
<accession>A0A9N8DK41</accession>
<reference evidence="3" key="1">
    <citation type="submission" date="2020-06" db="EMBL/GenBank/DDBJ databases">
        <authorList>
            <consortium name="Plant Systems Biology data submission"/>
        </authorList>
    </citation>
    <scope>NUCLEOTIDE SEQUENCE</scope>
    <source>
        <strain evidence="3">D6</strain>
    </source>
</reference>
<protein>
    <submittedName>
        <fullName evidence="3">Uncharacterized protein</fullName>
    </submittedName>
</protein>
<evidence type="ECO:0000256" key="2">
    <source>
        <dbReference type="SAM" id="SignalP"/>
    </source>
</evidence>
<organism evidence="3 4">
    <name type="scientific">Seminavis robusta</name>
    <dbReference type="NCBI Taxonomy" id="568900"/>
    <lineage>
        <taxon>Eukaryota</taxon>
        <taxon>Sar</taxon>
        <taxon>Stramenopiles</taxon>
        <taxon>Ochrophyta</taxon>
        <taxon>Bacillariophyta</taxon>
        <taxon>Bacillariophyceae</taxon>
        <taxon>Bacillariophycidae</taxon>
        <taxon>Naviculales</taxon>
        <taxon>Naviculaceae</taxon>
        <taxon>Seminavis</taxon>
    </lineage>
</organism>
<keyword evidence="1" id="KW-0472">Membrane</keyword>
<evidence type="ECO:0000313" key="3">
    <source>
        <dbReference type="EMBL" id="CAB9501199.1"/>
    </source>
</evidence>
<dbReference type="Proteomes" id="UP001153069">
    <property type="component" value="Unassembled WGS sequence"/>
</dbReference>
<keyword evidence="2" id="KW-0732">Signal</keyword>
<keyword evidence="1" id="KW-0812">Transmembrane</keyword>
<feature type="transmembrane region" description="Helical" evidence="1">
    <location>
        <begin position="223"/>
        <end position="239"/>
    </location>
</feature>
<evidence type="ECO:0000256" key="1">
    <source>
        <dbReference type="SAM" id="Phobius"/>
    </source>
</evidence>
<feature type="signal peptide" evidence="2">
    <location>
        <begin position="1"/>
        <end position="20"/>
    </location>
</feature>
<feature type="transmembrane region" description="Helical" evidence="1">
    <location>
        <begin position="196"/>
        <end position="216"/>
    </location>
</feature>
<evidence type="ECO:0000313" key="4">
    <source>
        <dbReference type="Proteomes" id="UP001153069"/>
    </source>
</evidence>
<keyword evidence="4" id="KW-1185">Reference proteome</keyword>